<keyword evidence="2" id="KW-1185">Reference proteome</keyword>
<sequence length="191" mass="20513">MDKSSLIPPHVQNACASRLKISASSSSAQMASSASLPPSLAKATLRMRTLLEKLEHVSRAVFGAVPAIVKPELLPQVPSEGGRSAGTPTDLLVRASVGGGSRQQAHMGHAWTRDACTCSQTQRRVQVVLHFDLLRQTSTSFDRLKGAATQKRARIVLVTSLHENRKARMIKGVVFGDARKPTARAADTPRS</sequence>
<protein>
    <submittedName>
        <fullName evidence="1">Uncharacterized protein</fullName>
    </submittedName>
</protein>
<evidence type="ECO:0000313" key="1">
    <source>
        <dbReference type="EMBL" id="TFY64007.1"/>
    </source>
</evidence>
<dbReference type="EMBL" id="SEOQ01000389">
    <property type="protein sequence ID" value="TFY64007.1"/>
    <property type="molecule type" value="Genomic_DNA"/>
</dbReference>
<organism evidence="1 2">
    <name type="scientific">Dentipellis fragilis</name>
    <dbReference type="NCBI Taxonomy" id="205917"/>
    <lineage>
        <taxon>Eukaryota</taxon>
        <taxon>Fungi</taxon>
        <taxon>Dikarya</taxon>
        <taxon>Basidiomycota</taxon>
        <taxon>Agaricomycotina</taxon>
        <taxon>Agaricomycetes</taxon>
        <taxon>Russulales</taxon>
        <taxon>Hericiaceae</taxon>
        <taxon>Dentipellis</taxon>
    </lineage>
</organism>
<reference evidence="1 2" key="1">
    <citation type="submission" date="2019-02" db="EMBL/GenBank/DDBJ databases">
        <title>Genome sequencing of the rare red list fungi Dentipellis fragilis.</title>
        <authorList>
            <person name="Buettner E."/>
            <person name="Kellner H."/>
        </authorList>
    </citation>
    <scope>NUCLEOTIDE SEQUENCE [LARGE SCALE GENOMIC DNA]</scope>
    <source>
        <strain evidence="1 2">DSM 105465</strain>
    </source>
</reference>
<dbReference type="Proteomes" id="UP000298327">
    <property type="component" value="Unassembled WGS sequence"/>
</dbReference>
<accession>A0A4Y9YQN9</accession>
<gene>
    <name evidence="1" type="ORF">EVG20_g6096</name>
</gene>
<proteinExistence type="predicted"/>
<comment type="caution">
    <text evidence="1">The sequence shown here is derived from an EMBL/GenBank/DDBJ whole genome shotgun (WGS) entry which is preliminary data.</text>
</comment>
<name>A0A4Y9YQN9_9AGAM</name>
<dbReference type="AlphaFoldDB" id="A0A4Y9YQN9"/>
<evidence type="ECO:0000313" key="2">
    <source>
        <dbReference type="Proteomes" id="UP000298327"/>
    </source>
</evidence>
<dbReference type="OrthoDB" id="3320603at2759"/>